<dbReference type="InterPro" id="IPR028156">
    <property type="entry name" value="RIP"/>
</dbReference>
<evidence type="ECO:0000256" key="3">
    <source>
        <dbReference type="ARBA" id="ARBA00022833"/>
    </source>
</evidence>
<dbReference type="GO" id="GO:0006606">
    <property type="term" value="P:protein import into nucleus"/>
    <property type="evidence" value="ECO:0007669"/>
    <property type="project" value="TreeGrafter"/>
</dbReference>
<dbReference type="EMBL" id="VJMJ01000079">
    <property type="protein sequence ID" value="KAF0738108.1"/>
    <property type="molecule type" value="Genomic_DNA"/>
</dbReference>
<reference evidence="5 6" key="1">
    <citation type="submission" date="2019-07" db="EMBL/GenBank/DDBJ databases">
        <title>Genomics analysis of Aphanomyces spp. identifies a new class of oomycete effector associated with host adaptation.</title>
        <authorList>
            <person name="Gaulin E."/>
        </authorList>
    </citation>
    <scope>NUCLEOTIDE SEQUENCE [LARGE SCALE GENOMIC DNA]</scope>
    <source>
        <strain evidence="5 6">ATCC 201684</strain>
    </source>
</reference>
<name>A0A6G0XDI1_9STRA</name>
<keyword evidence="2" id="KW-0863">Zinc-finger</keyword>
<dbReference type="GO" id="GO:0008270">
    <property type="term" value="F:zinc ion binding"/>
    <property type="evidence" value="ECO:0007669"/>
    <property type="project" value="UniProtKB-KW"/>
</dbReference>
<dbReference type="GO" id="GO:0005634">
    <property type="term" value="C:nucleus"/>
    <property type="evidence" value="ECO:0007669"/>
    <property type="project" value="TreeGrafter"/>
</dbReference>
<dbReference type="VEuPathDB" id="FungiDB:AeMF1_003350"/>
<evidence type="ECO:0000256" key="1">
    <source>
        <dbReference type="ARBA" id="ARBA00022723"/>
    </source>
</evidence>
<dbReference type="InterPro" id="IPR028159">
    <property type="entry name" value="RPA_interact_C_dom"/>
</dbReference>
<evidence type="ECO:0000313" key="6">
    <source>
        <dbReference type="Proteomes" id="UP000481153"/>
    </source>
</evidence>
<dbReference type="AlphaFoldDB" id="A0A6G0XDI1"/>
<dbReference type="PANTHER" id="PTHR31742">
    <property type="entry name" value="RPA-INTERACTING PROTEIN RPAIN"/>
    <property type="match status" value="1"/>
</dbReference>
<proteinExistence type="predicted"/>
<keyword evidence="3" id="KW-0862">Zinc</keyword>
<protein>
    <recommendedName>
        <fullName evidence="4">RPA-interacting protein C-terminal domain-containing protein</fullName>
    </recommendedName>
</protein>
<evidence type="ECO:0000256" key="2">
    <source>
        <dbReference type="ARBA" id="ARBA00022771"/>
    </source>
</evidence>
<sequence>MSPQGLKERLKRTCMEHMKKNRRKILDKLRHQSTDVPSEVMDVSESICLEDLMLRGDLSHDDYIEILTDLEGALRDEVRLEELQLAEELLAAEEAWIADFEELDLHSSDFVLCPLCKRHGVSVVVDGRYHTLECSCGLSLPLPDMHDMNQDPLTRFQEAMSNVFEAHRCVCDADPSFRTSIETQDEMVAKTCLHLDCVCCGSWIQVI</sequence>
<dbReference type="Pfam" id="PF14768">
    <property type="entry name" value="RPA_interact_C"/>
    <property type="match status" value="1"/>
</dbReference>
<dbReference type="Proteomes" id="UP000481153">
    <property type="component" value="Unassembled WGS sequence"/>
</dbReference>
<keyword evidence="1" id="KW-0479">Metal-binding</keyword>
<organism evidence="5 6">
    <name type="scientific">Aphanomyces euteiches</name>
    <dbReference type="NCBI Taxonomy" id="100861"/>
    <lineage>
        <taxon>Eukaryota</taxon>
        <taxon>Sar</taxon>
        <taxon>Stramenopiles</taxon>
        <taxon>Oomycota</taxon>
        <taxon>Saprolegniomycetes</taxon>
        <taxon>Saprolegniales</taxon>
        <taxon>Verrucalvaceae</taxon>
        <taxon>Aphanomyces</taxon>
    </lineage>
</organism>
<evidence type="ECO:0000259" key="4">
    <source>
        <dbReference type="Pfam" id="PF14768"/>
    </source>
</evidence>
<comment type="caution">
    <text evidence="5">The sequence shown here is derived from an EMBL/GenBank/DDBJ whole genome shotgun (WGS) entry which is preliminary data.</text>
</comment>
<evidence type="ECO:0000313" key="5">
    <source>
        <dbReference type="EMBL" id="KAF0738108.1"/>
    </source>
</evidence>
<dbReference type="PANTHER" id="PTHR31742:SF1">
    <property type="entry name" value="RPA-INTERACTING PROTEIN"/>
    <property type="match status" value="1"/>
</dbReference>
<accession>A0A6G0XDI1</accession>
<gene>
    <name evidence="5" type="ORF">Ae201684_006097</name>
</gene>
<feature type="domain" description="RPA-interacting protein C-terminal" evidence="4">
    <location>
        <begin position="112"/>
        <end position="196"/>
    </location>
</feature>
<keyword evidence="6" id="KW-1185">Reference proteome</keyword>